<keyword evidence="1" id="KW-0472">Membrane</keyword>
<evidence type="ECO:0000256" key="2">
    <source>
        <dbReference type="SAM" id="SignalP"/>
    </source>
</evidence>
<protein>
    <submittedName>
        <fullName evidence="3">Malonate transporter subunit MadL</fullName>
    </submittedName>
</protein>
<proteinExistence type="predicted"/>
<reference evidence="4" key="1">
    <citation type="journal article" date="2019" name="Int. J. Syst. Evol. Microbiol.">
        <title>The Global Catalogue of Microorganisms (GCM) 10K type strain sequencing project: providing services to taxonomists for standard genome sequencing and annotation.</title>
        <authorList>
            <consortium name="The Broad Institute Genomics Platform"/>
            <consortium name="The Broad Institute Genome Sequencing Center for Infectious Disease"/>
            <person name="Wu L."/>
            <person name="Ma J."/>
        </authorList>
    </citation>
    <scope>NUCLEOTIDE SEQUENCE [LARGE SCALE GENOMIC DNA]</scope>
    <source>
        <strain evidence="4">JCM 14549</strain>
    </source>
</reference>
<evidence type="ECO:0000313" key="3">
    <source>
        <dbReference type="EMBL" id="GAA2044859.1"/>
    </source>
</evidence>
<sequence length="133" mass="13483">MVLYGVAALALCTLAGMLAGEALAVVLGVDTNVGGVGFAMILLILVTHQLRRRGKFPQVTEQGVLFWSALYIPIVIAMAATQNVAEAIDGGPMAILAGLGAAAAGAALVPVLARIGEPAEPLPPVDGAERQEV</sequence>
<dbReference type="Proteomes" id="UP001403094">
    <property type="component" value="Unassembled WGS sequence"/>
</dbReference>
<comment type="caution">
    <text evidence="3">The sequence shown here is derived from an EMBL/GenBank/DDBJ whole genome shotgun (WGS) entry which is preliminary data.</text>
</comment>
<gene>
    <name evidence="3" type="primary">madL</name>
    <name evidence="3" type="ORF">GCM10009757_10810</name>
</gene>
<feature type="transmembrane region" description="Helical" evidence="1">
    <location>
        <begin position="63"/>
        <end position="81"/>
    </location>
</feature>
<evidence type="ECO:0000256" key="1">
    <source>
        <dbReference type="SAM" id="Phobius"/>
    </source>
</evidence>
<dbReference type="EMBL" id="BAAANQ010000002">
    <property type="protein sequence ID" value="GAA2044859.1"/>
    <property type="molecule type" value="Genomic_DNA"/>
</dbReference>
<feature type="transmembrane region" description="Helical" evidence="1">
    <location>
        <begin position="34"/>
        <end position="51"/>
    </location>
</feature>
<accession>A0ABP5GF45</accession>
<keyword evidence="2" id="KW-0732">Signal</keyword>
<organism evidence="3 4">
    <name type="scientific">Streptomyces cheonanensis</name>
    <dbReference type="NCBI Taxonomy" id="312720"/>
    <lineage>
        <taxon>Bacteria</taxon>
        <taxon>Bacillati</taxon>
        <taxon>Actinomycetota</taxon>
        <taxon>Actinomycetes</taxon>
        <taxon>Kitasatosporales</taxon>
        <taxon>Streptomycetaceae</taxon>
        <taxon>Streptomyces</taxon>
    </lineage>
</organism>
<feature type="chain" id="PRO_5046810153" evidence="2">
    <location>
        <begin position="25"/>
        <end position="133"/>
    </location>
</feature>
<dbReference type="InterPro" id="IPR004690">
    <property type="entry name" value="Maln_transptMadL"/>
</dbReference>
<feature type="transmembrane region" description="Helical" evidence="1">
    <location>
        <begin position="93"/>
        <end position="113"/>
    </location>
</feature>
<keyword evidence="1" id="KW-0812">Transmembrane</keyword>
<dbReference type="NCBIfam" id="TIGR00807">
    <property type="entry name" value="malonate_madL"/>
    <property type="match status" value="1"/>
</dbReference>
<feature type="signal peptide" evidence="2">
    <location>
        <begin position="1"/>
        <end position="24"/>
    </location>
</feature>
<keyword evidence="1" id="KW-1133">Transmembrane helix</keyword>
<dbReference type="RefSeq" id="WP_259453212.1">
    <property type="nucleotide sequence ID" value="NZ_BAAANQ010000002.1"/>
</dbReference>
<name>A0ABP5GF45_9ACTN</name>
<keyword evidence="4" id="KW-1185">Reference proteome</keyword>
<evidence type="ECO:0000313" key="4">
    <source>
        <dbReference type="Proteomes" id="UP001403094"/>
    </source>
</evidence>
<dbReference type="Pfam" id="PF03817">
    <property type="entry name" value="MadL"/>
    <property type="match status" value="1"/>
</dbReference>